<organism evidence="6 7">
    <name type="scientific">Cymbomonas tetramitiformis</name>
    <dbReference type="NCBI Taxonomy" id="36881"/>
    <lineage>
        <taxon>Eukaryota</taxon>
        <taxon>Viridiplantae</taxon>
        <taxon>Chlorophyta</taxon>
        <taxon>Pyramimonadophyceae</taxon>
        <taxon>Pyramimonadales</taxon>
        <taxon>Pyramimonadaceae</taxon>
        <taxon>Cymbomonas</taxon>
    </lineage>
</organism>
<evidence type="ECO:0000259" key="5">
    <source>
        <dbReference type="Pfam" id="PF17862"/>
    </source>
</evidence>
<dbReference type="GO" id="GO:0005524">
    <property type="term" value="F:ATP binding"/>
    <property type="evidence" value="ECO:0007669"/>
    <property type="project" value="UniProtKB-KW"/>
</dbReference>
<dbReference type="PANTHER" id="PTHR23077">
    <property type="entry name" value="AAA-FAMILY ATPASE"/>
    <property type="match status" value="1"/>
</dbReference>
<comment type="caution">
    <text evidence="6">The sequence shown here is derived from an EMBL/GenBank/DDBJ whole genome shotgun (WGS) entry which is preliminary data.</text>
</comment>
<evidence type="ECO:0000259" key="4">
    <source>
        <dbReference type="Pfam" id="PF00004"/>
    </source>
</evidence>
<gene>
    <name evidence="6" type="ORF">CYMTET_7708</name>
</gene>
<feature type="non-terminal residue" evidence="6">
    <location>
        <position position="1"/>
    </location>
</feature>
<reference evidence="6 7" key="1">
    <citation type="journal article" date="2015" name="Genome Biol. Evol.">
        <title>Comparative Genomics of a Bacterivorous Green Alga Reveals Evolutionary Causalities and Consequences of Phago-Mixotrophic Mode of Nutrition.</title>
        <authorList>
            <person name="Burns J.A."/>
            <person name="Paasch A."/>
            <person name="Narechania A."/>
            <person name="Kim E."/>
        </authorList>
    </citation>
    <scope>NUCLEOTIDE SEQUENCE [LARGE SCALE GENOMIC DNA]</scope>
    <source>
        <strain evidence="6 7">PLY_AMNH</strain>
    </source>
</reference>
<dbReference type="AlphaFoldDB" id="A0AAE0LH79"/>
<dbReference type="Pfam" id="PF17862">
    <property type="entry name" value="AAA_lid_3"/>
    <property type="match status" value="1"/>
</dbReference>
<dbReference type="InterPro" id="IPR050168">
    <property type="entry name" value="AAA_ATPase_domain"/>
</dbReference>
<keyword evidence="2 3" id="KW-0067">ATP-binding</keyword>
<name>A0AAE0LH79_9CHLO</name>
<dbReference type="InterPro" id="IPR003960">
    <property type="entry name" value="ATPase_AAA_CS"/>
</dbReference>
<dbReference type="InterPro" id="IPR041569">
    <property type="entry name" value="AAA_lid_3"/>
</dbReference>
<dbReference type="Gene3D" id="3.40.50.300">
    <property type="entry name" value="P-loop containing nucleotide triphosphate hydrolases"/>
    <property type="match status" value="1"/>
</dbReference>
<evidence type="ECO:0000256" key="2">
    <source>
        <dbReference type="ARBA" id="ARBA00022840"/>
    </source>
</evidence>
<dbReference type="PROSITE" id="PS00674">
    <property type="entry name" value="AAA"/>
    <property type="match status" value="1"/>
</dbReference>
<evidence type="ECO:0000256" key="3">
    <source>
        <dbReference type="RuleBase" id="RU003651"/>
    </source>
</evidence>
<dbReference type="GO" id="GO:0016887">
    <property type="term" value="F:ATP hydrolysis activity"/>
    <property type="evidence" value="ECO:0007669"/>
    <property type="project" value="InterPro"/>
</dbReference>
<keyword evidence="7" id="KW-1185">Reference proteome</keyword>
<sequence>AELARCTLCLAASPVAGLQQRLGVRTRLRGRSASPAHSEMHSQAVKALFRRARAAAPAVVFFDEMDALASTREEGSGAGASSSSERVLNQLLTEMDGLQPLLGVSVVAATNRPDLIDPALLRPGRFDRLLYVGPPTGTSNRADIFRVHLKRTPLAEDVVLEDLAELAAGYTGADVTAVCREAGLAALEEDIGACTVAKRHFLSALASVPASKPPEDMAFYQKFRRSS</sequence>
<dbReference type="Proteomes" id="UP001190700">
    <property type="component" value="Unassembled WGS sequence"/>
</dbReference>
<evidence type="ECO:0000313" key="7">
    <source>
        <dbReference type="Proteomes" id="UP001190700"/>
    </source>
</evidence>
<dbReference type="FunFam" id="1.10.8.60:FF:000038">
    <property type="entry name" value="spermatogenesis-associated protein 5-like protein 1"/>
    <property type="match status" value="1"/>
</dbReference>
<dbReference type="GO" id="GO:0009507">
    <property type="term" value="C:chloroplast"/>
    <property type="evidence" value="ECO:0007669"/>
    <property type="project" value="TreeGrafter"/>
</dbReference>
<feature type="domain" description="ATPase AAA-type core" evidence="4">
    <location>
        <begin position="41"/>
        <end position="133"/>
    </location>
</feature>
<proteinExistence type="inferred from homology"/>
<dbReference type="PANTHER" id="PTHR23077:SF27">
    <property type="entry name" value="ATPASE FAMILY GENE 2 PROTEIN HOMOLOG A"/>
    <property type="match status" value="1"/>
</dbReference>
<evidence type="ECO:0000313" key="6">
    <source>
        <dbReference type="EMBL" id="KAK3284645.1"/>
    </source>
</evidence>
<dbReference type="InterPro" id="IPR027417">
    <property type="entry name" value="P-loop_NTPase"/>
</dbReference>
<keyword evidence="1 3" id="KW-0547">Nucleotide-binding</keyword>
<comment type="similarity">
    <text evidence="3">Belongs to the AAA ATPase family.</text>
</comment>
<dbReference type="EMBL" id="LGRX02002213">
    <property type="protein sequence ID" value="KAK3284645.1"/>
    <property type="molecule type" value="Genomic_DNA"/>
</dbReference>
<protein>
    <recommendedName>
        <fullName evidence="8">AAA+ ATPase domain-containing protein</fullName>
    </recommendedName>
</protein>
<accession>A0AAE0LH79</accession>
<dbReference type="InterPro" id="IPR003959">
    <property type="entry name" value="ATPase_AAA_core"/>
</dbReference>
<dbReference type="Gene3D" id="1.10.8.60">
    <property type="match status" value="1"/>
</dbReference>
<dbReference type="SUPFAM" id="SSF52540">
    <property type="entry name" value="P-loop containing nucleoside triphosphate hydrolases"/>
    <property type="match status" value="1"/>
</dbReference>
<dbReference type="Pfam" id="PF00004">
    <property type="entry name" value="AAA"/>
    <property type="match status" value="1"/>
</dbReference>
<evidence type="ECO:0008006" key="8">
    <source>
        <dbReference type="Google" id="ProtNLM"/>
    </source>
</evidence>
<evidence type="ECO:0000256" key="1">
    <source>
        <dbReference type="ARBA" id="ARBA00022741"/>
    </source>
</evidence>
<feature type="domain" description="AAA ATPase AAA+ lid" evidence="5">
    <location>
        <begin position="157"/>
        <end position="201"/>
    </location>
</feature>